<comment type="caution">
    <text evidence="3">The sequence shown here is derived from an EMBL/GenBank/DDBJ whole genome shotgun (WGS) entry which is preliminary data.</text>
</comment>
<keyword evidence="4" id="KW-1185">Reference proteome</keyword>
<dbReference type="Pfam" id="PF07332">
    <property type="entry name" value="Phage_holin_3_6"/>
    <property type="match status" value="1"/>
</dbReference>
<name>K2GNU9_9RHOB</name>
<feature type="transmembrane region" description="Helical" evidence="2">
    <location>
        <begin position="66"/>
        <end position="88"/>
    </location>
</feature>
<sequence length="152" mass="15836">MTNDPNMTTPPPATPVVTPKEEPGFIKSTGNLLTDTLNSVSSLIRNEIDLARAEVDQNVKRAGRAIGMLVAAGVIGLVALNVLAAALVDAIAAFGLAVGWAALIVGAILGIIAYILMNKGTSDLKLSSLAPTRTAKNVRRDANAVKETYNDK</sequence>
<feature type="region of interest" description="Disordered" evidence="1">
    <location>
        <begin position="1"/>
        <end position="22"/>
    </location>
</feature>
<protein>
    <recommendedName>
        <fullName evidence="5">Integral membrane protein</fullName>
    </recommendedName>
</protein>
<evidence type="ECO:0000313" key="3">
    <source>
        <dbReference type="EMBL" id="EKE44356.1"/>
    </source>
</evidence>
<keyword evidence="2" id="KW-1133">Transmembrane helix</keyword>
<reference evidence="3 4" key="1">
    <citation type="journal article" date="2012" name="J. Bacteriol.">
        <title>Draft Genome Sequence of Oceaniovalibus guishaninsula JLT2003T.</title>
        <authorList>
            <person name="Tang K."/>
            <person name="Liu K."/>
            <person name="Jiao N."/>
        </authorList>
    </citation>
    <scope>NUCLEOTIDE SEQUENCE [LARGE SCALE GENOMIC DNA]</scope>
    <source>
        <strain evidence="3 4">JLT2003</strain>
    </source>
</reference>
<dbReference type="PATRIC" id="fig|1231392.3.peg.1199"/>
<evidence type="ECO:0000256" key="1">
    <source>
        <dbReference type="SAM" id="MobiDB-lite"/>
    </source>
</evidence>
<keyword evidence="2" id="KW-0472">Membrane</keyword>
<evidence type="ECO:0000313" key="4">
    <source>
        <dbReference type="Proteomes" id="UP000006765"/>
    </source>
</evidence>
<proteinExistence type="predicted"/>
<evidence type="ECO:0008006" key="5">
    <source>
        <dbReference type="Google" id="ProtNLM"/>
    </source>
</evidence>
<dbReference type="RefSeq" id="WP_007426346.1">
    <property type="nucleotide sequence ID" value="NZ_AMGO01000021.1"/>
</dbReference>
<dbReference type="InterPro" id="IPR009937">
    <property type="entry name" value="Phage_holin_3_6"/>
</dbReference>
<dbReference type="eggNOG" id="ENOG5032ZKH">
    <property type="taxonomic scope" value="Bacteria"/>
</dbReference>
<dbReference type="AlphaFoldDB" id="K2GNU9"/>
<dbReference type="EMBL" id="AMGO01000021">
    <property type="protein sequence ID" value="EKE44356.1"/>
    <property type="molecule type" value="Genomic_DNA"/>
</dbReference>
<accession>K2GNU9</accession>
<dbReference type="Proteomes" id="UP000006765">
    <property type="component" value="Unassembled WGS sequence"/>
</dbReference>
<evidence type="ECO:0000256" key="2">
    <source>
        <dbReference type="SAM" id="Phobius"/>
    </source>
</evidence>
<dbReference type="STRING" id="1231392.OCGS_1194"/>
<feature type="transmembrane region" description="Helical" evidence="2">
    <location>
        <begin position="94"/>
        <end position="117"/>
    </location>
</feature>
<organism evidence="3 4">
    <name type="scientific">Oceaniovalibus guishaninsula JLT2003</name>
    <dbReference type="NCBI Taxonomy" id="1231392"/>
    <lineage>
        <taxon>Bacteria</taxon>
        <taxon>Pseudomonadati</taxon>
        <taxon>Pseudomonadota</taxon>
        <taxon>Alphaproteobacteria</taxon>
        <taxon>Rhodobacterales</taxon>
        <taxon>Roseobacteraceae</taxon>
        <taxon>Oceaniovalibus</taxon>
    </lineage>
</organism>
<gene>
    <name evidence="3" type="ORF">OCGS_1194</name>
</gene>
<keyword evidence="2" id="KW-0812">Transmembrane</keyword>